<gene>
    <name evidence="3" type="ORF">TrST_g465</name>
</gene>
<evidence type="ECO:0000259" key="2">
    <source>
        <dbReference type="Pfam" id="PF14688"/>
    </source>
</evidence>
<organism evidence="3 4">
    <name type="scientific">Triparma strigata</name>
    <dbReference type="NCBI Taxonomy" id="1606541"/>
    <lineage>
        <taxon>Eukaryota</taxon>
        <taxon>Sar</taxon>
        <taxon>Stramenopiles</taxon>
        <taxon>Ochrophyta</taxon>
        <taxon>Bolidophyceae</taxon>
        <taxon>Parmales</taxon>
        <taxon>Triparmaceae</taxon>
        <taxon>Triparma</taxon>
    </lineage>
</organism>
<feature type="region of interest" description="Disordered" evidence="1">
    <location>
        <begin position="103"/>
        <end position="128"/>
    </location>
</feature>
<name>A0A9W7EZZ3_9STRA</name>
<keyword evidence="4" id="KW-1185">Reference proteome</keyword>
<proteinExistence type="predicted"/>
<dbReference type="EMBL" id="BRXY01000532">
    <property type="protein sequence ID" value="GMH98644.1"/>
    <property type="molecule type" value="Genomic_DNA"/>
</dbReference>
<feature type="compositionally biased region" description="Pro residues" evidence="1">
    <location>
        <begin position="112"/>
        <end position="124"/>
    </location>
</feature>
<dbReference type="Pfam" id="PF14688">
    <property type="entry name" value="DUF4461"/>
    <property type="match status" value="1"/>
</dbReference>
<dbReference type="InterPro" id="IPR027989">
    <property type="entry name" value="DUF4461"/>
</dbReference>
<accession>A0A9W7EZZ3</accession>
<dbReference type="Proteomes" id="UP001165085">
    <property type="component" value="Unassembled WGS sequence"/>
</dbReference>
<sequence length="470" mass="53714">MSVHAKYVDEIRRRIMLIAHPDLVPAAHAELNTSFVQRLMTRLSSEDVKDYKKNGRVVPLPTATSSSSSTSTRVFVPSKSAIQSVDLDVPILKLFSNLQRLATSSKNNQQSPSPPLQIPDPHPPNSVRSNEEILKQFSDGHMNRYHRAPPSTHSLSIFLKNNALDQILLAKLWTRRAREQAREFTRLSGCRSLNTQTLNWSSQNTSILLRRLNQTVSEYGHTPNFLTYFSSLHFTYEATRVCSLEGKLYLNPSDNGETWERAMLEVANPKVKENIDRFSEEVSQRKSHLLSEYNISFVKGVTATPSEYLRFLARMTDTPPTSPSSSALIQSHLRCVVEGEHWRRQFIKFNGELQTCAANAKEPVEGFLFRSMEEARQKSVDHSSLKSLVNLQSRALKKTLNLTKIPEIRGEGEGWFDEVLNSLSRLNEFENGEENRYRIVEGRIDIVLGRERSFKLDNIGRIVFPRQWDE</sequence>
<evidence type="ECO:0000313" key="4">
    <source>
        <dbReference type="Proteomes" id="UP001165085"/>
    </source>
</evidence>
<dbReference type="OrthoDB" id="10355005at2759"/>
<protein>
    <recommendedName>
        <fullName evidence="2">DUF4461 domain-containing protein</fullName>
    </recommendedName>
</protein>
<comment type="caution">
    <text evidence="3">The sequence shown here is derived from an EMBL/GenBank/DDBJ whole genome shotgun (WGS) entry which is preliminary data.</text>
</comment>
<evidence type="ECO:0000313" key="3">
    <source>
        <dbReference type="EMBL" id="GMH98644.1"/>
    </source>
</evidence>
<reference evidence="4" key="1">
    <citation type="journal article" date="2023" name="Commun. Biol.">
        <title>Genome analysis of Parmales, the sister group of diatoms, reveals the evolutionary specialization of diatoms from phago-mixotrophs to photoautotrophs.</title>
        <authorList>
            <person name="Ban H."/>
            <person name="Sato S."/>
            <person name="Yoshikawa S."/>
            <person name="Yamada K."/>
            <person name="Nakamura Y."/>
            <person name="Ichinomiya M."/>
            <person name="Sato N."/>
            <person name="Blanc-Mathieu R."/>
            <person name="Endo H."/>
            <person name="Kuwata A."/>
            <person name="Ogata H."/>
        </authorList>
    </citation>
    <scope>NUCLEOTIDE SEQUENCE [LARGE SCALE GENOMIC DNA]</scope>
    <source>
        <strain evidence="4">NIES 3701</strain>
    </source>
</reference>
<feature type="domain" description="DUF4461" evidence="2">
    <location>
        <begin position="199"/>
        <end position="405"/>
    </location>
</feature>
<dbReference type="AlphaFoldDB" id="A0A9W7EZZ3"/>
<evidence type="ECO:0000256" key="1">
    <source>
        <dbReference type="SAM" id="MobiDB-lite"/>
    </source>
</evidence>